<keyword evidence="2" id="KW-0808">Transferase</keyword>
<dbReference type="GO" id="GO:0007165">
    <property type="term" value="P:signal transduction"/>
    <property type="evidence" value="ECO:0007669"/>
    <property type="project" value="TreeGrafter"/>
</dbReference>
<keyword evidence="1" id="KW-0723">Serine/threonine-protein kinase</keyword>
<keyword evidence="4" id="KW-0418">Kinase</keyword>
<evidence type="ECO:0000256" key="1">
    <source>
        <dbReference type="ARBA" id="ARBA00022527"/>
    </source>
</evidence>
<keyword evidence="5" id="KW-0067">ATP-binding</keyword>
<keyword evidence="8" id="KW-1185">Reference proteome</keyword>
<dbReference type="PROSITE" id="PS50011">
    <property type="entry name" value="PROTEIN_KINASE_DOM"/>
    <property type="match status" value="1"/>
</dbReference>
<evidence type="ECO:0000256" key="5">
    <source>
        <dbReference type="ARBA" id="ARBA00022840"/>
    </source>
</evidence>
<protein>
    <recommendedName>
        <fullName evidence="6">Protein kinase domain-containing protein</fullName>
    </recommendedName>
</protein>
<evidence type="ECO:0000259" key="6">
    <source>
        <dbReference type="PROSITE" id="PS50011"/>
    </source>
</evidence>
<evidence type="ECO:0000256" key="4">
    <source>
        <dbReference type="ARBA" id="ARBA00022777"/>
    </source>
</evidence>
<evidence type="ECO:0000256" key="2">
    <source>
        <dbReference type="ARBA" id="ARBA00022679"/>
    </source>
</evidence>
<dbReference type="Gene3D" id="3.30.70.330">
    <property type="match status" value="1"/>
</dbReference>
<accession>A0AAD1Z4F9</accession>
<organism evidence="7 8">
    <name type="scientific">Fraxinus pennsylvanica</name>
    <dbReference type="NCBI Taxonomy" id="56036"/>
    <lineage>
        <taxon>Eukaryota</taxon>
        <taxon>Viridiplantae</taxon>
        <taxon>Streptophyta</taxon>
        <taxon>Embryophyta</taxon>
        <taxon>Tracheophyta</taxon>
        <taxon>Spermatophyta</taxon>
        <taxon>Magnoliopsida</taxon>
        <taxon>eudicotyledons</taxon>
        <taxon>Gunneridae</taxon>
        <taxon>Pentapetalae</taxon>
        <taxon>asterids</taxon>
        <taxon>lamiids</taxon>
        <taxon>Lamiales</taxon>
        <taxon>Oleaceae</taxon>
        <taxon>Oleeae</taxon>
        <taxon>Fraxinus</taxon>
    </lineage>
</organism>
<evidence type="ECO:0000313" key="7">
    <source>
        <dbReference type="EMBL" id="CAI9762560.1"/>
    </source>
</evidence>
<dbReference type="AlphaFoldDB" id="A0AAD1Z4F9"/>
<dbReference type="Gene3D" id="1.10.510.10">
    <property type="entry name" value="Transferase(Phosphotransferase) domain 1"/>
    <property type="match status" value="1"/>
</dbReference>
<sequence>MYGEIEEGPLGFDKRTRKSKGFPFFVYKTDEGAKALLLEPMKSIDGHQVIKCEISTMKLIRHPNVIRMYEVTVSKTKMYIVMEFVTGSELFDKIEDKSLIRQGKQDG</sequence>
<gene>
    <name evidence="7" type="ORF">FPE_LOCUS9990</name>
</gene>
<evidence type="ECO:0000313" key="8">
    <source>
        <dbReference type="Proteomes" id="UP000834106"/>
    </source>
</evidence>
<dbReference type="EMBL" id="OU503040">
    <property type="protein sequence ID" value="CAI9762560.1"/>
    <property type="molecule type" value="Genomic_DNA"/>
</dbReference>
<dbReference type="InterPro" id="IPR000719">
    <property type="entry name" value="Prot_kinase_dom"/>
</dbReference>
<feature type="domain" description="Protein kinase" evidence="6">
    <location>
        <begin position="1"/>
        <end position="107"/>
    </location>
</feature>
<dbReference type="GO" id="GO:0004674">
    <property type="term" value="F:protein serine/threonine kinase activity"/>
    <property type="evidence" value="ECO:0007669"/>
    <property type="project" value="UniProtKB-KW"/>
</dbReference>
<dbReference type="InterPro" id="IPR011009">
    <property type="entry name" value="Kinase-like_dom_sf"/>
</dbReference>
<proteinExistence type="predicted"/>
<dbReference type="Proteomes" id="UP000834106">
    <property type="component" value="Chromosome 5"/>
</dbReference>
<dbReference type="Pfam" id="PF00069">
    <property type="entry name" value="Pkinase"/>
    <property type="match status" value="1"/>
</dbReference>
<dbReference type="PANTHER" id="PTHR43895">
    <property type="entry name" value="CALCIUM/CALMODULIN-DEPENDENT PROTEIN KINASE KINASE-RELATED"/>
    <property type="match status" value="1"/>
</dbReference>
<evidence type="ECO:0000256" key="3">
    <source>
        <dbReference type="ARBA" id="ARBA00022741"/>
    </source>
</evidence>
<dbReference type="PANTHER" id="PTHR43895:SF123">
    <property type="entry name" value="NON-SPECIFIC SERINE_THREONINE PROTEIN KINASE"/>
    <property type="match status" value="1"/>
</dbReference>
<keyword evidence="3" id="KW-0547">Nucleotide-binding</keyword>
<dbReference type="InterPro" id="IPR012677">
    <property type="entry name" value="Nucleotide-bd_a/b_plait_sf"/>
</dbReference>
<reference evidence="7" key="1">
    <citation type="submission" date="2023-05" db="EMBL/GenBank/DDBJ databases">
        <authorList>
            <person name="Huff M."/>
        </authorList>
    </citation>
    <scope>NUCLEOTIDE SEQUENCE</scope>
</reference>
<dbReference type="SUPFAM" id="SSF56112">
    <property type="entry name" value="Protein kinase-like (PK-like)"/>
    <property type="match status" value="1"/>
</dbReference>
<dbReference type="GO" id="GO:0005524">
    <property type="term" value="F:ATP binding"/>
    <property type="evidence" value="ECO:0007669"/>
    <property type="project" value="UniProtKB-KW"/>
</dbReference>
<name>A0AAD1Z4F9_9LAMI</name>